<dbReference type="InterPro" id="IPR047057">
    <property type="entry name" value="MerR_fam"/>
</dbReference>
<dbReference type="RefSeq" id="WP_344806803.1">
    <property type="nucleotide sequence ID" value="NZ_BAABAB010000024.1"/>
</dbReference>
<name>A0ABP7ACV0_9ACTN</name>
<gene>
    <name evidence="3" type="ORF">GCM10022236_34380</name>
</gene>
<organism evidence="3 4">
    <name type="scientific">Microlunatus ginsengisoli</name>
    <dbReference type="NCBI Taxonomy" id="363863"/>
    <lineage>
        <taxon>Bacteria</taxon>
        <taxon>Bacillati</taxon>
        <taxon>Actinomycetota</taxon>
        <taxon>Actinomycetes</taxon>
        <taxon>Propionibacteriales</taxon>
        <taxon>Propionibacteriaceae</taxon>
        <taxon>Microlunatus</taxon>
    </lineage>
</organism>
<evidence type="ECO:0000259" key="2">
    <source>
        <dbReference type="PROSITE" id="PS50937"/>
    </source>
</evidence>
<comment type="caution">
    <text evidence="3">The sequence shown here is derived from an EMBL/GenBank/DDBJ whole genome shotgun (WGS) entry which is preliminary data.</text>
</comment>
<proteinExistence type="predicted"/>
<dbReference type="InterPro" id="IPR009061">
    <property type="entry name" value="DNA-bd_dom_put_sf"/>
</dbReference>
<accession>A0ABP7ACV0</accession>
<dbReference type="PRINTS" id="PR00040">
    <property type="entry name" value="HTHMERR"/>
</dbReference>
<sequence length="128" mass="13915">MVKIGEIAARAGVSVDTVRYYEQRGILPPPVRLPSGYRTYAPSSVNRIVLARRLRAVGMSIDEIVAALAAHDGGGTCGSEVWRLEAVRERIDTQIAQLSKLRDFLTPMISACTDGCCELSPIISPSER</sequence>
<dbReference type="SUPFAM" id="SSF46955">
    <property type="entry name" value="Putative DNA-binding domain"/>
    <property type="match status" value="1"/>
</dbReference>
<dbReference type="Gene3D" id="1.10.1660.10">
    <property type="match status" value="1"/>
</dbReference>
<keyword evidence="1" id="KW-0238">DNA-binding</keyword>
<dbReference type="EMBL" id="BAABAB010000024">
    <property type="protein sequence ID" value="GAA3629190.1"/>
    <property type="molecule type" value="Genomic_DNA"/>
</dbReference>
<dbReference type="PROSITE" id="PS00552">
    <property type="entry name" value="HTH_MERR_1"/>
    <property type="match status" value="1"/>
</dbReference>
<feature type="domain" description="HTH merR-type" evidence="2">
    <location>
        <begin position="1"/>
        <end position="70"/>
    </location>
</feature>
<dbReference type="PANTHER" id="PTHR30204">
    <property type="entry name" value="REDOX-CYCLING DRUG-SENSING TRANSCRIPTIONAL ACTIVATOR SOXR"/>
    <property type="match status" value="1"/>
</dbReference>
<evidence type="ECO:0000256" key="1">
    <source>
        <dbReference type="ARBA" id="ARBA00023125"/>
    </source>
</evidence>
<dbReference type="InterPro" id="IPR000551">
    <property type="entry name" value="MerR-type_HTH_dom"/>
</dbReference>
<dbReference type="Pfam" id="PF13411">
    <property type="entry name" value="MerR_1"/>
    <property type="match status" value="1"/>
</dbReference>
<dbReference type="Proteomes" id="UP001501490">
    <property type="component" value="Unassembled WGS sequence"/>
</dbReference>
<reference evidence="4" key="1">
    <citation type="journal article" date="2019" name="Int. J. Syst. Evol. Microbiol.">
        <title>The Global Catalogue of Microorganisms (GCM) 10K type strain sequencing project: providing services to taxonomists for standard genome sequencing and annotation.</title>
        <authorList>
            <consortium name="The Broad Institute Genomics Platform"/>
            <consortium name="The Broad Institute Genome Sequencing Center for Infectious Disease"/>
            <person name="Wu L."/>
            <person name="Ma J."/>
        </authorList>
    </citation>
    <scope>NUCLEOTIDE SEQUENCE [LARGE SCALE GENOMIC DNA]</scope>
    <source>
        <strain evidence="4">JCM 16929</strain>
    </source>
</reference>
<protein>
    <submittedName>
        <fullName evidence="3">Hypoxia response transcriptional regulator</fullName>
    </submittedName>
</protein>
<evidence type="ECO:0000313" key="4">
    <source>
        <dbReference type="Proteomes" id="UP001501490"/>
    </source>
</evidence>
<dbReference type="PANTHER" id="PTHR30204:SF93">
    <property type="entry name" value="HTH MERR-TYPE DOMAIN-CONTAINING PROTEIN"/>
    <property type="match status" value="1"/>
</dbReference>
<keyword evidence="4" id="KW-1185">Reference proteome</keyword>
<dbReference type="PROSITE" id="PS50937">
    <property type="entry name" value="HTH_MERR_2"/>
    <property type="match status" value="1"/>
</dbReference>
<evidence type="ECO:0000313" key="3">
    <source>
        <dbReference type="EMBL" id="GAA3629190.1"/>
    </source>
</evidence>
<dbReference type="SMART" id="SM00422">
    <property type="entry name" value="HTH_MERR"/>
    <property type="match status" value="1"/>
</dbReference>